<dbReference type="Gene3D" id="1.10.10.10">
    <property type="entry name" value="Winged helix-like DNA-binding domain superfamily/Winged helix DNA-binding domain"/>
    <property type="match status" value="1"/>
</dbReference>
<keyword evidence="7" id="KW-1185">Reference proteome</keyword>
<evidence type="ECO:0000256" key="4">
    <source>
        <dbReference type="ARBA" id="ARBA00023163"/>
    </source>
</evidence>
<evidence type="ECO:0000256" key="3">
    <source>
        <dbReference type="ARBA" id="ARBA00023082"/>
    </source>
</evidence>
<keyword evidence="4" id="KW-0804">Transcription</keyword>
<comment type="caution">
    <text evidence="6">The sequence shown here is derived from an EMBL/GenBank/DDBJ whole genome shotgun (WGS) entry which is preliminary data.</text>
</comment>
<dbReference type="InterPro" id="IPR039425">
    <property type="entry name" value="RNA_pol_sigma-70-like"/>
</dbReference>
<dbReference type="PANTHER" id="PTHR43133:SF46">
    <property type="entry name" value="RNA POLYMERASE SIGMA-70 FACTOR ECF SUBFAMILY"/>
    <property type="match status" value="1"/>
</dbReference>
<evidence type="ECO:0000256" key="2">
    <source>
        <dbReference type="ARBA" id="ARBA00023015"/>
    </source>
</evidence>
<dbReference type="RefSeq" id="WP_115971353.1">
    <property type="nucleotide sequence ID" value="NZ_QNVT01000012.1"/>
</dbReference>
<dbReference type="AlphaFoldDB" id="A0A3D9C7F6"/>
<dbReference type="InterPro" id="IPR036388">
    <property type="entry name" value="WH-like_DNA-bd_sf"/>
</dbReference>
<dbReference type="Gene3D" id="1.10.1740.10">
    <property type="match status" value="1"/>
</dbReference>
<dbReference type="SUPFAM" id="SSF88659">
    <property type="entry name" value="Sigma3 and sigma4 domains of RNA polymerase sigma factors"/>
    <property type="match status" value="1"/>
</dbReference>
<evidence type="ECO:0000313" key="6">
    <source>
        <dbReference type="EMBL" id="REC61815.1"/>
    </source>
</evidence>
<dbReference type="GO" id="GO:0003677">
    <property type="term" value="F:DNA binding"/>
    <property type="evidence" value="ECO:0007669"/>
    <property type="project" value="InterPro"/>
</dbReference>
<dbReference type="PANTHER" id="PTHR43133">
    <property type="entry name" value="RNA POLYMERASE ECF-TYPE SIGMA FACTO"/>
    <property type="match status" value="1"/>
</dbReference>
<dbReference type="Pfam" id="PF08281">
    <property type="entry name" value="Sigma70_r4_2"/>
    <property type="match status" value="1"/>
</dbReference>
<evidence type="ECO:0000256" key="1">
    <source>
        <dbReference type="ARBA" id="ARBA00010641"/>
    </source>
</evidence>
<evidence type="ECO:0000313" key="7">
    <source>
        <dbReference type="Proteomes" id="UP000256686"/>
    </source>
</evidence>
<keyword evidence="3" id="KW-0731">Sigma factor</keyword>
<dbReference type="EMBL" id="QNVT01000012">
    <property type="protein sequence ID" value="REC61815.1"/>
    <property type="molecule type" value="Genomic_DNA"/>
</dbReference>
<dbReference type="GO" id="GO:0006352">
    <property type="term" value="P:DNA-templated transcription initiation"/>
    <property type="evidence" value="ECO:0007669"/>
    <property type="project" value="InterPro"/>
</dbReference>
<comment type="similarity">
    <text evidence="1">Belongs to the sigma-70 factor family. ECF subfamily.</text>
</comment>
<reference evidence="7" key="1">
    <citation type="submission" date="2018-06" db="EMBL/GenBank/DDBJ databases">
        <authorList>
            <person name="Lum Nde A."/>
            <person name="Hugo C."/>
        </authorList>
    </citation>
    <scope>NUCLEOTIDE SEQUENCE [LARGE SCALE GENOMIC DNA]</scope>
    <source>
        <strain evidence="7">1_F178</strain>
    </source>
</reference>
<dbReference type="GO" id="GO:0016987">
    <property type="term" value="F:sigma factor activity"/>
    <property type="evidence" value="ECO:0007669"/>
    <property type="project" value="UniProtKB-KW"/>
</dbReference>
<dbReference type="InterPro" id="IPR014284">
    <property type="entry name" value="RNA_pol_sigma-70_dom"/>
</dbReference>
<sequence>MTLQNVIEERALLKEFQSGDRIAFERIFRLYNTSLIFFATRLMASFEQVDPQEIVMDVFLKLHDKRTDFTTLSSIKAFLYISVKNSCLNAIEKEKVRLRRFDTYILDFDEAEQNVLSKIIQAEVLQELYAAIELLPEPYRIVMQKIIDGKSAKEISQELDIPVSTVNTQKSRAISLLKNNLSGAGIALLLLYF</sequence>
<dbReference type="Proteomes" id="UP000256686">
    <property type="component" value="Unassembled WGS sequence"/>
</dbReference>
<proteinExistence type="inferred from homology"/>
<protein>
    <recommendedName>
        <fullName evidence="5">RNA polymerase sigma factor 70 region 4 type 2 domain-containing protein</fullName>
    </recommendedName>
</protein>
<evidence type="ECO:0000259" key="5">
    <source>
        <dbReference type="Pfam" id="PF08281"/>
    </source>
</evidence>
<dbReference type="InterPro" id="IPR013325">
    <property type="entry name" value="RNA_pol_sigma_r2"/>
</dbReference>
<gene>
    <name evidence="6" type="ORF">DRF65_13840</name>
</gene>
<feature type="domain" description="RNA polymerase sigma factor 70 region 4 type 2" evidence="5">
    <location>
        <begin position="126"/>
        <end position="174"/>
    </location>
</feature>
<dbReference type="NCBIfam" id="TIGR02937">
    <property type="entry name" value="sigma70-ECF"/>
    <property type="match status" value="1"/>
</dbReference>
<dbReference type="InterPro" id="IPR013249">
    <property type="entry name" value="RNA_pol_sigma70_r4_t2"/>
</dbReference>
<keyword evidence="2" id="KW-0805">Transcription regulation</keyword>
<dbReference type="SUPFAM" id="SSF88946">
    <property type="entry name" value="Sigma2 domain of RNA polymerase sigma factors"/>
    <property type="match status" value="1"/>
</dbReference>
<dbReference type="InterPro" id="IPR013324">
    <property type="entry name" value="RNA_pol_sigma_r3/r4-like"/>
</dbReference>
<name>A0A3D9C7F6_9FLAO</name>
<organism evidence="6 7">
    <name type="scientific">Chryseobacterium pennae</name>
    <dbReference type="NCBI Taxonomy" id="2258962"/>
    <lineage>
        <taxon>Bacteria</taxon>
        <taxon>Pseudomonadati</taxon>
        <taxon>Bacteroidota</taxon>
        <taxon>Flavobacteriia</taxon>
        <taxon>Flavobacteriales</taxon>
        <taxon>Weeksellaceae</taxon>
        <taxon>Chryseobacterium group</taxon>
        <taxon>Chryseobacterium</taxon>
    </lineage>
</organism>
<accession>A0A3D9C7F6</accession>